<protein>
    <submittedName>
        <fullName evidence="1">DUF1460 domain-containing protein</fullName>
    </submittedName>
</protein>
<organism evidence="1 2">
    <name type="scientific">Mycobacterium spongiae</name>
    <dbReference type="NCBI Taxonomy" id="886343"/>
    <lineage>
        <taxon>Bacteria</taxon>
        <taxon>Bacillati</taxon>
        <taxon>Actinomycetota</taxon>
        <taxon>Actinomycetes</taxon>
        <taxon>Mycobacteriales</taxon>
        <taxon>Mycobacteriaceae</taxon>
        <taxon>Mycobacterium</taxon>
    </lineage>
</organism>
<dbReference type="InterPro" id="IPR038765">
    <property type="entry name" value="Papain-like_cys_pep_sf"/>
</dbReference>
<gene>
    <name evidence="1" type="ORF">F6B93_14450</name>
</gene>
<proteinExistence type="predicted"/>
<dbReference type="InterPro" id="IPR010846">
    <property type="entry name" value="AmiA-like"/>
</dbReference>
<dbReference type="Proteomes" id="UP000682202">
    <property type="component" value="Chromosome"/>
</dbReference>
<accession>A0A975K1U4</accession>
<dbReference type="SUPFAM" id="SSF54001">
    <property type="entry name" value="Cysteine proteinases"/>
    <property type="match status" value="1"/>
</dbReference>
<dbReference type="Pfam" id="PF07313">
    <property type="entry name" value="AmiA-like"/>
    <property type="match status" value="1"/>
</dbReference>
<dbReference type="Gene3D" id="2.30.260.10">
    <property type="entry name" value="putative xylanase like domain"/>
    <property type="match status" value="1"/>
</dbReference>
<dbReference type="AlphaFoldDB" id="A0A975K1U4"/>
<sequence>MGTPERSEMLSRQFVGVPYGAHTLIGSADEAEQLVVQLQKVDCFTYADYVEALKRANDRDEFIARLVDVRYKDGVVEFRSRKHFFTDWSAVAPPVATDITRSLGANSIQVTKDLNQKDSGGVYLPGIPIVSRTISYIPSQQIDSSVVSELRSGDYIGAFAADGGLDVTHIGIFVDTPDGSFLRNASSLRVNNKVVDSPFFDYLNTVPGIVVLRPVK</sequence>
<evidence type="ECO:0000313" key="2">
    <source>
        <dbReference type="Proteomes" id="UP000682202"/>
    </source>
</evidence>
<name>A0A975K1U4_9MYCO</name>
<dbReference type="Gene3D" id="1.10.3670.10">
    <property type="entry name" value="Putative xylanase like domain"/>
    <property type="match status" value="1"/>
</dbReference>
<dbReference type="EMBL" id="CP046600">
    <property type="protein sequence ID" value="QUR69831.1"/>
    <property type="molecule type" value="Genomic_DNA"/>
</dbReference>
<keyword evidence="2" id="KW-1185">Reference proteome</keyword>
<evidence type="ECO:0000313" key="1">
    <source>
        <dbReference type="EMBL" id="QUR69831.1"/>
    </source>
</evidence>
<dbReference type="KEGG" id="mspg:F6B93_14450"/>
<reference evidence="1" key="1">
    <citation type="submission" date="2019-12" db="EMBL/GenBank/DDBJ databases">
        <title>Mycobacterium spongiae sp. nov.</title>
        <authorList>
            <person name="Stinear T."/>
        </authorList>
    </citation>
    <scope>NUCLEOTIDE SEQUENCE</scope>
    <source>
        <strain evidence="1">FSD4b-SM</strain>
    </source>
</reference>